<dbReference type="Proteomes" id="UP000529795">
    <property type="component" value="Unassembled WGS sequence"/>
</dbReference>
<protein>
    <submittedName>
        <fullName evidence="1">SOS-response transcriptional repressor LexA</fullName>
    </submittedName>
</protein>
<gene>
    <name evidence="1" type="ORF">GGQ80_002071</name>
</gene>
<dbReference type="AlphaFoldDB" id="A0A840FBU0"/>
<dbReference type="RefSeq" id="WP_183984426.1">
    <property type="nucleotide sequence ID" value="NZ_JACIEV010000005.1"/>
</dbReference>
<dbReference type="InterPro" id="IPR036390">
    <property type="entry name" value="WH_DNA-bd_sf"/>
</dbReference>
<reference evidence="1 2" key="1">
    <citation type="submission" date="2020-08" db="EMBL/GenBank/DDBJ databases">
        <title>Genomic Encyclopedia of Type Strains, Phase IV (KMG-IV): sequencing the most valuable type-strain genomes for metagenomic binning, comparative biology and taxonomic classification.</title>
        <authorList>
            <person name="Goeker M."/>
        </authorList>
    </citation>
    <scope>NUCLEOTIDE SEQUENCE [LARGE SCALE GENOMIC DNA]</scope>
    <source>
        <strain evidence="1 2">YC6723</strain>
    </source>
</reference>
<accession>A0A840FBU0</accession>
<evidence type="ECO:0000313" key="2">
    <source>
        <dbReference type="Proteomes" id="UP000529795"/>
    </source>
</evidence>
<name>A0A840FBU0_9SPHN</name>
<keyword evidence="2" id="KW-1185">Reference proteome</keyword>
<dbReference type="SUPFAM" id="SSF46785">
    <property type="entry name" value="Winged helix' DNA-binding domain"/>
    <property type="match status" value="1"/>
</dbReference>
<organism evidence="1 2">
    <name type="scientific">Sphingomonas jinjuensis</name>
    <dbReference type="NCBI Taxonomy" id="535907"/>
    <lineage>
        <taxon>Bacteria</taxon>
        <taxon>Pseudomonadati</taxon>
        <taxon>Pseudomonadota</taxon>
        <taxon>Alphaproteobacteria</taxon>
        <taxon>Sphingomonadales</taxon>
        <taxon>Sphingomonadaceae</taxon>
        <taxon>Sphingomonas</taxon>
    </lineage>
</organism>
<proteinExistence type="predicted"/>
<comment type="caution">
    <text evidence="1">The sequence shown here is derived from an EMBL/GenBank/DDBJ whole genome shotgun (WGS) entry which is preliminary data.</text>
</comment>
<dbReference type="EMBL" id="JACIEV010000005">
    <property type="protein sequence ID" value="MBB4154161.1"/>
    <property type="molecule type" value="Genomic_DNA"/>
</dbReference>
<sequence length="117" mass="13071">MSDTTIPRSTSLKVHIISFVRAFILAHDVGPTLSEIALQVGSTKPRVSRALNELAAAGRIIREPKKARGIRMPGDIERAVAILRREGWIVDDHCKSATLRRQGERLTINCDRNDKIF</sequence>
<evidence type="ECO:0000313" key="1">
    <source>
        <dbReference type="EMBL" id="MBB4154161.1"/>
    </source>
</evidence>
<dbReference type="Gene3D" id="1.10.10.10">
    <property type="entry name" value="Winged helix-like DNA-binding domain superfamily/Winged helix DNA-binding domain"/>
    <property type="match status" value="1"/>
</dbReference>
<dbReference type="InterPro" id="IPR036388">
    <property type="entry name" value="WH-like_DNA-bd_sf"/>
</dbReference>